<keyword evidence="1" id="KW-0808">Transferase</keyword>
<dbReference type="EMBL" id="PXYW01000165">
    <property type="protein sequence ID" value="PSR24857.1"/>
    <property type="molecule type" value="Genomic_DNA"/>
</dbReference>
<dbReference type="InterPro" id="IPR006218">
    <property type="entry name" value="DAHP1/KDSA"/>
</dbReference>
<proteinExistence type="predicted"/>
<organism evidence="3 4">
    <name type="scientific">Sulfobacillus benefaciens</name>
    <dbReference type="NCBI Taxonomy" id="453960"/>
    <lineage>
        <taxon>Bacteria</taxon>
        <taxon>Bacillati</taxon>
        <taxon>Bacillota</taxon>
        <taxon>Clostridia</taxon>
        <taxon>Eubacteriales</taxon>
        <taxon>Clostridiales Family XVII. Incertae Sedis</taxon>
        <taxon>Sulfobacillus</taxon>
    </lineage>
</organism>
<protein>
    <submittedName>
        <fullName evidence="3">3-deoxy-7-phosphoheptulonate synthase</fullName>
    </submittedName>
</protein>
<feature type="domain" description="DAHP synthetase I/KDSA" evidence="2">
    <location>
        <begin position="35"/>
        <end position="270"/>
    </location>
</feature>
<dbReference type="PANTHER" id="PTHR43018:SF2">
    <property type="entry name" value="PHOSPHO-2-DEHYDRO-3-DEOXYHEPTONATE ALDOLASE"/>
    <property type="match status" value="1"/>
</dbReference>
<dbReference type="PANTHER" id="PTHR43018">
    <property type="entry name" value="PHOSPHO-2-DEHYDRO-3-DEOXYHEPTONATE ALDOLASE"/>
    <property type="match status" value="1"/>
</dbReference>
<dbReference type="InterPro" id="IPR013785">
    <property type="entry name" value="Aldolase_TIM"/>
</dbReference>
<dbReference type="GO" id="GO:0016832">
    <property type="term" value="F:aldehyde-lyase activity"/>
    <property type="evidence" value="ECO:0007669"/>
    <property type="project" value="InterPro"/>
</dbReference>
<comment type="caution">
    <text evidence="3">The sequence shown here is derived from an EMBL/GenBank/DDBJ whole genome shotgun (WGS) entry which is preliminary data.</text>
</comment>
<evidence type="ECO:0000256" key="1">
    <source>
        <dbReference type="ARBA" id="ARBA00022679"/>
    </source>
</evidence>
<dbReference type="Pfam" id="PF00793">
    <property type="entry name" value="DAHP_synth_1"/>
    <property type="match status" value="1"/>
</dbReference>
<reference evidence="3 4" key="1">
    <citation type="journal article" date="2014" name="BMC Genomics">
        <title>Comparison of environmental and isolate Sulfobacillus genomes reveals diverse carbon, sulfur, nitrogen, and hydrogen metabolisms.</title>
        <authorList>
            <person name="Justice N.B."/>
            <person name="Norman A."/>
            <person name="Brown C.T."/>
            <person name="Singh A."/>
            <person name="Thomas B.C."/>
            <person name="Banfield J.F."/>
        </authorList>
    </citation>
    <scope>NUCLEOTIDE SEQUENCE [LARGE SCALE GENOMIC DNA]</scope>
    <source>
        <strain evidence="3">AMDSBA4</strain>
    </source>
</reference>
<dbReference type="GO" id="GO:0009073">
    <property type="term" value="P:aromatic amino acid family biosynthetic process"/>
    <property type="evidence" value="ECO:0007669"/>
    <property type="project" value="InterPro"/>
</dbReference>
<sequence>MSSVAPSERRPYKLVSREFHPDDSIIRVGSVEFGGPRVVVIAGPCAVESQTQLLQVASSVHEVGGLVLRGGAYKPRTSPYSFQGLGMEGLRILHQARQQLGLMVVTEAVDQESLQLVAEWADMVQIGARNMQNFSLLKAVGSTKKPVLLKRGVAATIDEWLMAAEYIAAHGNPHIVLCERGIRTYEGKTRNTLDLSAIPVVKQLSHLPIIVDPSHATGHWSWVAPMARAGIAAGADGLIVEVHPNPQEALSDGPQSLTLPHFRELIESLKAVAHAVGRQV</sequence>
<evidence type="ECO:0000313" key="4">
    <source>
        <dbReference type="Proteomes" id="UP000242972"/>
    </source>
</evidence>
<dbReference type="NCBIfam" id="NF009239">
    <property type="entry name" value="PRK12595.1"/>
    <property type="match status" value="1"/>
</dbReference>
<dbReference type="AlphaFoldDB" id="A0A2T2WRK0"/>
<dbReference type="SUPFAM" id="SSF51569">
    <property type="entry name" value="Aldolase"/>
    <property type="match status" value="1"/>
</dbReference>
<dbReference type="InterPro" id="IPR052899">
    <property type="entry name" value="Class-I_DAHP_synthase"/>
</dbReference>
<name>A0A2T2WRK0_9FIRM</name>
<dbReference type="InterPro" id="IPR006268">
    <property type="entry name" value="DAHP_syn_2"/>
</dbReference>
<dbReference type="NCBIfam" id="NF006421">
    <property type="entry name" value="PRK08673.1"/>
    <property type="match status" value="1"/>
</dbReference>
<accession>A0A2T2WRK0</accession>
<dbReference type="NCBIfam" id="TIGR01361">
    <property type="entry name" value="DAHP_synth_Bsub"/>
    <property type="match status" value="1"/>
</dbReference>
<dbReference type="Proteomes" id="UP000242972">
    <property type="component" value="Unassembled WGS sequence"/>
</dbReference>
<dbReference type="Gene3D" id="3.20.20.70">
    <property type="entry name" value="Aldolase class I"/>
    <property type="match status" value="1"/>
</dbReference>
<dbReference type="GO" id="GO:0016740">
    <property type="term" value="F:transferase activity"/>
    <property type="evidence" value="ECO:0007669"/>
    <property type="project" value="UniProtKB-KW"/>
</dbReference>
<evidence type="ECO:0000313" key="3">
    <source>
        <dbReference type="EMBL" id="PSR24857.1"/>
    </source>
</evidence>
<gene>
    <name evidence="3" type="primary">aroF</name>
    <name evidence="3" type="ORF">C7B46_20880</name>
</gene>
<evidence type="ECO:0000259" key="2">
    <source>
        <dbReference type="Pfam" id="PF00793"/>
    </source>
</evidence>